<proteinExistence type="predicted"/>
<evidence type="ECO:0000313" key="3">
    <source>
        <dbReference type="Proteomes" id="UP000516437"/>
    </source>
</evidence>
<feature type="region of interest" description="Disordered" evidence="1">
    <location>
        <begin position="1"/>
        <end position="22"/>
    </location>
</feature>
<comment type="caution">
    <text evidence="2">The sequence shown here is derived from an EMBL/GenBank/DDBJ whole genome shotgun (WGS) entry which is preliminary data.</text>
</comment>
<dbReference type="Proteomes" id="UP000516437">
    <property type="component" value="Chromosome 5"/>
</dbReference>
<protein>
    <recommendedName>
        <fullName evidence="4">AB hydrolase-1 domain-containing protein</fullName>
    </recommendedName>
</protein>
<dbReference type="InterPro" id="IPR029058">
    <property type="entry name" value="AB_hydrolase_fold"/>
</dbReference>
<feature type="compositionally biased region" description="Basic and acidic residues" evidence="1">
    <location>
        <begin position="10"/>
        <end position="22"/>
    </location>
</feature>
<sequence>MRLKALYGDSFEKENKNKKNDNKPLICTADELHYVSVPNSDWTLALWRYLPSPQARPRNHPLLLLSGVGANAIGYDLSPESSFARYMSRHGFDTWILEVRGAGLSKYGLDFGEAEEPLNEMIDSSFKHGTVGVFPSRQNFSFDPGAYADSDLPIDNGKSNKSKDTVSEAKDSKLVSKFMKTFLHLLEKFSGLLNEGQISDIARQMRDLSVRLATTIDESQLSVPTQFLDLQERVYTTLDDFQKQLHLIEKYDWDFDHYLDEDVPGAMEYIRTLCKPKDGKLLAIGHSMGGILLYAMLARFCLQDHHSSYCYLWQADPAEVLNVPVIPIGAILAAAYPLASRPPYVLSWLNPQISAEDMMHPKLFEKLVLNNFCEYIHGSSITDFTTASH</sequence>
<dbReference type="EMBL" id="RXIC02000023">
    <property type="protein sequence ID" value="KAB1212475.1"/>
    <property type="molecule type" value="Genomic_DNA"/>
</dbReference>
<evidence type="ECO:0000256" key="1">
    <source>
        <dbReference type="SAM" id="MobiDB-lite"/>
    </source>
</evidence>
<dbReference type="Gene3D" id="3.40.50.1820">
    <property type="entry name" value="alpha/beta hydrolase"/>
    <property type="match status" value="2"/>
</dbReference>
<accession>A0A6A1VIR9</accession>
<gene>
    <name evidence="2" type="ORF">CJ030_MR5G005016</name>
</gene>
<keyword evidence="3" id="KW-1185">Reference proteome</keyword>
<dbReference type="PANTHER" id="PTHR11005">
    <property type="entry name" value="LYSOSOMAL ACID LIPASE-RELATED"/>
    <property type="match status" value="1"/>
</dbReference>
<dbReference type="AlphaFoldDB" id="A0A6A1VIR9"/>
<dbReference type="OrthoDB" id="9974421at2759"/>
<reference evidence="2 3" key="1">
    <citation type="journal article" date="2019" name="Plant Biotechnol. J.">
        <title>The red bayberry genome and genetic basis of sex determination.</title>
        <authorList>
            <person name="Jia H.M."/>
            <person name="Jia H.J."/>
            <person name="Cai Q.L."/>
            <person name="Wang Y."/>
            <person name="Zhao H.B."/>
            <person name="Yang W.F."/>
            <person name="Wang G.Y."/>
            <person name="Li Y.H."/>
            <person name="Zhan D.L."/>
            <person name="Shen Y.T."/>
            <person name="Niu Q.F."/>
            <person name="Chang L."/>
            <person name="Qiu J."/>
            <person name="Zhao L."/>
            <person name="Xie H.B."/>
            <person name="Fu W.Y."/>
            <person name="Jin J."/>
            <person name="Li X.W."/>
            <person name="Jiao Y."/>
            <person name="Zhou C.C."/>
            <person name="Tu T."/>
            <person name="Chai C.Y."/>
            <person name="Gao J.L."/>
            <person name="Fan L.J."/>
            <person name="van de Weg E."/>
            <person name="Wang J.Y."/>
            <person name="Gao Z.S."/>
        </authorList>
    </citation>
    <scope>NUCLEOTIDE SEQUENCE [LARGE SCALE GENOMIC DNA]</scope>
    <source>
        <tissue evidence="2">Leaves</tissue>
    </source>
</reference>
<name>A0A6A1VIR9_9ROSI</name>
<dbReference type="SUPFAM" id="SSF53474">
    <property type="entry name" value="alpha/beta-Hydrolases"/>
    <property type="match status" value="1"/>
</dbReference>
<organism evidence="2 3">
    <name type="scientific">Morella rubra</name>
    <name type="common">Chinese bayberry</name>
    <dbReference type="NCBI Taxonomy" id="262757"/>
    <lineage>
        <taxon>Eukaryota</taxon>
        <taxon>Viridiplantae</taxon>
        <taxon>Streptophyta</taxon>
        <taxon>Embryophyta</taxon>
        <taxon>Tracheophyta</taxon>
        <taxon>Spermatophyta</taxon>
        <taxon>Magnoliopsida</taxon>
        <taxon>eudicotyledons</taxon>
        <taxon>Gunneridae</taxon>
        <taxon>Pentapetalae</taxon>
        <taxon>rosids</taxon>
        <taxon>fabids</taxon>
        <taxon>Fagales</taxon>
        <taxon>Myricaceae</taxon>
        <taxon>Morella</taxon>
    </lineage>
</organism>
<evidence type="ECO:0008006" key="4">
    <source>
        <dbReference type="Google" id="ProtNLM"/>
    </source>
</evidence>
<evidence type="ECO:0000313" key="2">
    <source>
        <dbReference type="EMBL" id="KAB1212475.1"/>
    </source>
</evidence>